<dbReference type="EMBL" id="CP134501">
    <property type="protein sequence ID" value="WNF32679.1"/>
    <property type="molecule type" value="Genomic_DNA"/>
</dbReference>
<dbReference type="InterPro" id="IPR037250">
    <property type="entry name" value="NEAT_dom_sf"/>
</dbReference>
<evidence type="ECO:0000313" key="2">
    <source>
        <dbReference type="EMBL" id="WNF32679.1"/>
    </source>
</evidence>
<name>A0ABY9W960_9BACI</name>
<evidence type="ECO:0008006" key="4">
    <source>
        <dbReference type="Google" id="ProtNLM"/>
    </source>
</evidence>
<dbReference type="GeneID" id="301127452"/>
<keyword evidence="1" id="KW-0732">Signal</keyword>
<sequence>MIQTNLSYKRTVAMFISVLLLSIAIAVSVSAATLNYQFLDSNGNYSSHASSFIVGDAVIDGNSATITLKDASYIGDLLVWDGSDYVSANRTVDADGNVQFTFDVYDFDVNLAVQLYVNAGPHSGYIPLFIQWL</sequence>
<dbReference type="RefSeq" id="WP_066247764.1">
    <property type="nucleotide sequence ID" value="NZ_CP134501.1"/>
</dbReference>
<feature type="signal peptide" evidence="1">
    <location>
        <begin position="1"/>
        <end position="31"/>
    </location>
</feature>
<accession>A0ABY9W960</accession>
<keyword evidence="3" id="KW-1185">Reference proteome</keyword>
<proteinExistence type="predicted"/>
<gene>
    <name evidence="2" type="ORF">RI196_15780</name>
</gene>
<reference evidence="2 3" key="1">
    <citation type="submission" date="2023-09" db="EMBL/GenBank/DDBJ databases">
        <title>Different Types of Thermotolerant Ring-Cleaving Dioxygenases derived from Aeribacillus composti HB-1 applied for multiple aromatic hydrocarbons removal.</title>
        <authorList>
            <person name="Cao L."/>
            <person name="Li M."/>
            <person name="Ma T."/>
        </authorList>
    </citation>
    <scope>NUCLEOTIDE SEQUENCE [LARGE SCALE GENOMIC DNA]</scope>
    <source>
        <strain evidence="2 3">HB-1</strain>
    </source>
</reference>
<feature type="chain" id="PRO_5046370070" description="Camelysin-like metallo-endopeptidase" evidence="1">
    <location>
        <begin position="32"/>
        <end position="133"/>
    </location>
</feature>
<evidence type="ECO:0000313" key="3">
    <source>
        <dbReference type="Proteomes" id="UP001303701"/>
    </source>
</evidence>
<dbReference type="SUPFAM" id="SSF158911">
    <property type="entry name" value="NEAT domain-like"/>
    <property type="match status" value="1"/>
</dbReference>
<protein>
    <recommendedName>
        <fullName evidence="4">Camelysin-like metallo-endopeptidase</fullName>
    </recommendedName>
</protein>
<organism evidence="2 3">
    <name type="scientific">Aeribacillus composti</name>
    <dbReference type="NCBI Taxonomy" id="1868734"/>
    <lineage>
        <taxon>Bacteria</taxon>
        <taxon>Bacillati</taxon>
        <taxon>Bacillota</taxon>
        <taxon>Bacilli</taxon>
        <taxon>Bacillales</taxon>
        <taxon>Bacillaceae</taxon>
        <taxon>Aeribacillus</taxon>
    </lineage>
</organism>
<evidence type="ECO:0000256" key="1">
    <source>
        <dbReference type="SAM" id="SignalP"/>
    </source>
</evidence>
<dbReference type="Proteomes" id="UP001303701">
    <property type="component" value="Chromosome"/>
</dbReference>
<dbReference type="Gene3D" id="2.60.40.1850">
    <property type="match status" value="1"/>
</dbReference>